<organism evidence="1 2">
    <name type="scientific">Neorhizobium alkalisoli</name>
    <dbReference type="NCBI Taxonomy" id="528178"/>
    <lineage>
        <taxon>Bacteria</taxon>
        <taxon>Pseudomonadati</taxon>
        <taxon>Pseudomonadota</taxon>
        <taxon>Alphaproteobacteria</taxon>
        <taxon>Hyphomicrobiales</taxon>
        <taxon>Rhizobiaceae</taxon>
        <taxon>Rhizobium/Agrobacterium group</taxon>
        <taxon>Neorhizobium</taxon>
    </lineage>
</organism>
<dbReference type="AlphaFoldDB" id="A0A561QH05"/>
<proteinExistence type="predicted"/>
<dbReference type="SUPFAM" id="SSF53335">
    <property type="entry name" value="S-adenosyl-L-methionine-dependent methyltransferases"/>
    <property type="match status" value="1"/>
</dbReference>
<dbReference type="RefSeq" id="WP_145640833.1">
    <property type="nucleotide sequence ID" value="NZ_VIWP01000007.1"/>
</dbReference>
<evidence type="ECO:0000313" key="2">
    <source>
        <dbReference type="Proteomes" id="UP000320653"/>
    </source>
</evidence>
<protein>
    <recommendedName>
        <fullName evidence="3">Methyltransferase family protein</fullName>
    </recommendedName>
</protein>
<reference evidence="1 2" key="1">
    <citation type="submission" date="2019-06" db="EMBL/GenBank/DDBJ databases">
        <title>Sorghum-associated microbial communities from plants grown in Nebraska, USA.</title>
        <authorList>
            <person name="Schachtman D."/>
        </authorList>
    </citation>
    <scope>NUCLEOTIDE SEQUENCE [LARGE SCALE GENOMIC DNA]</scope>
    <source>
        <strain evidence="1 2">1225</strain>
    </source>
</reference>
<accession>A0A561QH05</accession>
<sequence>MNLWFLARNGDQPFYVTTGDVKIAGLSAATVSPQMGSYNALSLAPGASIRLPGASHWYPLRNFQTNLGWVGASTADYDSLDISFVLPSTQEIAARSSFTFNRTPVPVFVPYKPDGMNVYDLVIDAPVTNTQSVTLGVMQNITHDKFYALATGRGVEIGPGPNPRVKQSDTTEVTYLERYGQETYLKYNHGYSPILQDAETLWKSYRVGSAHEIPDDLGELDFIFSAHMVEHLPNPLGHFRLWHSRLSEKGRVLGIVPAIKGCFDFMFNEPTTLSEWVSLLDSDLSRPQPWQYDKYVNRYKRTREDMVAEDIRPHFSFFTEENLADFLKWCCDNLGYSGFSIRTGINNVSIEFSLNK</sequence>
<dbReference type="EMBL" id="VIWP01000007">
    <property type="protein sequence ID" value="TWF49646.1"/>
    <property type="molecule type" value="Genomic_DNA"/>
</dbReference>
<keyword evidence="2" id="KW-1185">Reference proteome</keyword>
<dbReference type="OrthoDB" id="210346at2"/>
<name>A0A561QH05_9HYPH</name>
<comment type="caution">
    <text evidence="1">The sequence shown here is derived from an EMBL/GenBank/DDBJ whole genome shotgun (WGS) entry which is preliminary data.</text>
</comment>
<evidence type="ECO:0008006" key="3">
    <source>
        <dbReference type="Google" id="ProtNLM"/>
    </source>
</evidence>
<evidence type="ECO:0000313" key="1">
    <source>
        <dbReference type="EMBL" id="TWF49646.1"/>
    </source>
</evidence>
<dbReference type="InterPro" id="IPR029063">
    <property type="entry name" value="SAM-dependent_MTases_sf"/>
</dbReference>
<dbReference type="Proteomes" id="UP000320653">
    <property type="component" value="Unassembled WGS sequence"/>
</dbReference>
<gene>
    <name evidence="1" type="ORF">FHW37_10712</name>
</gene>
<dbReference type="Gene3D" id="3.40.50.150">
    <property type="entry name" value="Vaccinia Virus protein VP39"/>
    <property type="match status" value="1"/>
</dbReference>